<dbReference type="Gene3D" id="1.20.120.10">
    <property type="entry name" value="Cytochrome c/b562"/>
    <property type="match status" value="1"/>
</dbReference>
<evidence type="ECO:0000256" key="6">
    <source>
        <dbReference type="SAM" id="SignalP"/>
    </source>
</evidence>
<dbReference type="SUPFAM" id="SSF47175">
    <property type="entry name" value="Cytochromes"/>
    <property type="match status" value="1"/>
</dbReference>
<keyword evidence="4" id="KW-0249">Electron transport</keyword>
<dbReference type="EMBL" id="BAABDF010000007">
    <property type="protein sequence ID" value="GAA3876720.1"/>
    <property type="molecule type" value="Genomic_DNA"/>
</dbReference>
<keyword evidence="2" id="KW-0349">Heme</keyword>
<dbReference type="RefSeq" id="WP_344848112.1">
    <property type="nucleotide sequence ID" value="NZ_BAABDF010000007.1"/>
</dbReference>
<sequence>MLSKAVTRGVFIALIAGGALAHSGVMDATVMARMETMVAMQKQMKLLGQMSKGVTQFDPDTAQTALERIETLANETPETFEVPAEDPMSEARPLIWDEFSAFSQEAEALETLGATLVIESKADLAPAVRQLGQTCKSCHSKYRE</sequence>
<evidence type="ECO:0000256" key="1">
    <source>
        <dbReference type="ARBA" id="ARBA00022448"/>
    </source>
</evidence>
<dbReference type="PROSITE" id="PS51009">
    <property type="entry name" value="CYTCII"/>
    <property type="match status" value="1"/>
</dbReference>
<keyword evidence="6" id="KW-0732">Signal</keyword>
<accession>A0ABP7KIX8</accession>
<evidence type="ECO:0008006" key="9">
    <source>
        <dbReference type="Google" id="ProtNLM"/>
    </source>
</evidence>
<dbReference type="InterPro" id="IPR010980">
    <property type="entry name" value="Cyt_c/b562"/>
</dbReference>
<keyword evidence="1" id="KW-0813">Transport</keyword>
<reference evidence="8" key="1">
    <citation type="journal article" date="2019" name="Int. J. Syst. Evol. Microbiol.">
        <title>The Global Catalogue of Microorganisms (GCM) 10K type strain sequencing project: providing services to taxonomists for standard genome sequencing and annotation.</title>
        <authorList>
            <consortium name="The Broad Institute Genomics Platform"/>
            <consortium name="The Broad Institute Genome Sequencing Center for Infectious Disease"/>
            <person name="Wu L."/>
            <person name="Ma J."/>
        </authorList>
    </citation>
    <scope>NUCLEOTIDE SEQUENCE [LARGE SCALE GENOMIC DNA]</scope>
    <source>
        <strain evidence="8">JCM 17190</strain>
    </source>
</reference>
<evidence type="ECO:0000256" key="5">
    <source>
        <dbReference type="ARBA" id="ARBA00023004"/>
    </source>
</evidence>
<feature type="signal peptide" evidence="6">
    <location>
        <begin position="1"/>
        <end position="21"/>
    </location>
</feature>
<proteinExistence type="predicted"/>
<feature type="chain" id="PRO_5046186878" description="Cytochrome c556" evidence="6">
    <location>
        <begin position="22"/>
        <end position="144"/>
    </location>
</feature>
<evidence type="ECO:0000256" key="3">
    <source>
        <dbReference type="ARBA" id="ARBA00022723"/>
    </source>
</evidence>
<keyword evidence="5" id="KW-0408">Iron</keyword>
<keyword evidence="8" id="KW-1185">Reference proteome</keyword>
<name>A0ABP7KIX8_9RHOB</name>
<organism evidence="7 8">
    <name type="scientific">Celeribacter arenosi</name>
    <dbReference type="NCBI Taxonomy" id="792649"/>
    <lineage>
        <taxon>Bacteria</taxon>
        <taxon>Pseudomonadati</taxon>
        <taxon>Pseudomonadota</taxon>
        <taxon>Alphaproteobacteria</taxon>
        <taxon>Rhodobacterales</taxon>
        <taxon>Roseobacteraceae</taxon>
        <taxon>Celeribacter</taxon>
    </lineage>
</organism>
<evidence type="ECO:0000313" key="7">
    <source>
        <dbReference type="EMBL" id="GAA3876720.1"/>
    </source>
</evidence>
<dbReference type="InterPro" id="IPR012127">
    <property type="entry name" value="Cyt_c_prime"/>
</dbReference>
<evidence type="ECO:0000256" key="2">
    <source>
        <dbReference type="ARBA" id="ARBA00022617"/>
    </source>
</evidence>
<comment type="caution">
    <text evidence="7">The sequence shown here is derived from an EMBL/GenBank/DDBJ whole genome shotgun (WGS) entry which is preliminary data.</text>
</comment>
<dbReference type="Pfam" id="PF01322">
    <property type="entry name" value="Cytochrom_C_2"/>
    <property type="match status" value="1"/>
</dbReference>
<protein>
    <recommendedName>
        <fullName evidence="9">Cytochrome c556</fullName>
    </recommendedName>
</protein>
<dbReference type="PIRSF" id="PIRSF000027">
    <property type="entry name" value="Cytc_c_prime"/>
    <property type="match status" value="1"/>
</dbReference>
<gene>
    <name evidence="7" type="ORF">GCM10022404_28070</name>
</gene>
<dbReference type="InterPro" id="IPR002321">
    <property type="entry name" value="Cyt_c_II"/>
</dbReference>
<evidence type="ECO:0000256" key="4">
    <source>
        <dbReference type="ARBA" id="ARBA00022982"/>
    </source>
</evidence>
<keyword evidence="3" id="KW-0479">Metal-binding</keyword>
<dbReference type="Proteomes" id="UP001399917">
    <property type="component" value="Unassembled WGS sequence"/>
</dbReference>
<evidence type="ECO:0000313" key="8">
    <source>
        <dbReference type="Proteomes" id="UP001399917"/>
    </source>
</evidence>